<keyword evidence="3" id="KW-1185">Reference proteome</keyword>
<organism evidence="2 3">
    <name type="scientific">Rosa chinensis</name>
    <name type="common">China rose</name>
    <dbReference type="NCBI Taxonomy" id="74649"/>
    <lineage>
        <taxon>Eukaryota</taxon>
        <taxon>Viridiplantae</taxon>
        <taxon>Streptophyta</taxon>
        <taxon>Embryophyta</taxon>
        <taxon>Tracheophyta</taxon>
        <taxon>Spermatophyta</taxon>
        <taxon>Magnoliopsida</taxon>
        <taxon>eudicotyledons</taxon>
        <taxon>Gunneridae</taxon>
        <taxon>Pentapetalae</taxon>
        <taxon>rosids</taxon>
        <taxon>fabids</taxon>
        <taxon>Rosales</taxon>
        <taxon>Rosaceae</taxon>
        <taxon>Rosoideae</taxon>
        <taxon>Rosoideae incertae sedis</taxon>
        <taxon>Rosa</taxon>
    </lineage>
</organism>
<dbReference type="Gramene" id="PRQ43653">
    <property type="protein sequence ID" value="PRQ43653"/>
    <property type="gene ID" value="RchiOBHm_Chr3g0470771"/>
</dbReference>
<sequence>MHQVAAVLRILACAYLLMFTFFWTPRIPQLMGGTPLQRELARIWGVTNLILMFDILRNILIFAYYIVNMLLIYIINMPLLIRNSRRIICFLCLWGAISLALYISN</sequence>
<keyword evidence="1" id="KW-0812">Transmembrane</keyword>
<evidence type="ECO:0000313" key="2">
    <source>
        <dbReference type="EMBL" id="PRQ43653.1"/>
    </source>
</evidence>
<evidence type="ECO:0000313" key="3">
    <source>
        <dbReference type="Proteomes" id="UP000238479"/>
    </source>
</evidence>
<keyword evidence="1" id="KW-1133">Transmembrane helix</keyword>
<feature type="transmembrane region" description="Helical" evidence="1">
    <location>
        <begin position="55"/>
        <end position="75"/>
    </location>
</feature>
<keyword evidence="1" id="KW-0472">Membrane</keyword>
<feature type="transmembrane region" description="Helical" evidence="1">
    <location>
        <begin position="87"/>
        <end position="104"/>
    </location>
</feature>
<name>A0A2P6RB43_ROSCH</name>
<feature type="transmembrane region" description="Helical" evidence="1">
    <location>
        <begin position="7"/>
        <end position="24"/>
    </location>
</feature>
<gene>
    <name evidence="2" type="ORF">RchiOBHm_Chr3g0470771</name>
</gene>
<dbReference type="Proteomes" id="UP000238479">
    <property type="component" value="Chromosome 3"/>
</dbReference>
<dbReference type="AlphaFoldDB" id="A0A2P6RB43"/>
<comment type="caution">
    <text evidence="2">The sequence shown here is derived from an EMBL/GenBank/DDBJ whole genome shotgun (WGS) entry which is preliminary data.</text>
</comment>
<proteinExistence type="predicted"/>
<dbReference type="EMBL" id="PDCK01000041">
    <property type="protein sequence ID" value="PRQ43653.1"/>
    <property type="molecule type" value="Genomic_DNA"/>
</dbReference>
<protein>
    <submittedName>
        <fullName evidence="2">Uncharacterized protein</fullName>
    </submittedName>
</protein>
<evidence type="ECO:0000256" key="1">
    <source>
        <dbReference type="SAM" id="Phobius"/>
    </source>
</evidence>
<reference evidence="2 3" key="1">
    <citation type="journal article" date="2018" name="Nat. Genet.">
        <title>The Rosa genome provides new insights in the design of modern roses.</title>
        <authorList>
            <person name="Bendahmane M."/>
        </authorList>
    </citation>
    <scope>NUCLEOTIDE SEQUENCE [LARGE SCALE GENOMIC DNA]</scope>
    <source>
        <strain evidence="3">cv. Old Blush</strain>
    </source>
</reference>
<accession>A0A2P6RB43</accession>